<dbReference type="AlphaFoldDB" id="A0AAE3LF74"/>
<keyword evidence="4" id="KW-1185">Reference proteome</keyword>
<reference evidence="3" key="1">
    <citation type="submission" date="2023-02" db="EMBL/GenBank/DDBJ databases">
        <title>Enrichment on poylsaccharides allowed isolation of novel metabolic and taxonomic groups of Haloarchaea.</title>
        <authorList>
            <person name="Sorokin D.Y."/>
            <person name="Elcheninov A.G."/>
            <person name="Khizhniak T.V."/>
            <person name="Kolganova T.V."/>
            <person name="Kublanov I.V."/>
        </authorList>
    </citation>
    <scope>NUCLEOTIDE SEQUENCE</scope>
    <source>
        <strain evidence="2 4">HArc-curdl5-1</strain>
        <strain evidence="3">HArc-curdl7</strain>
    </source>
</reference>
<keyword evidence="1" id="KW-0812">Transmembrane</keyword>
<accession>A0AAE3LF74</accession>
<name>A0AAE3LF74_9EURY</name>
<feature type="transmembrane region" description="Helical" evidence="1">
    <location>
        <begin position="9"/>
        <end position="27"/>
    </location>
</feature>
<protein>
    <submittedName>
        <fullName evidence="3">DUF192 domain-containing protein</fullName>
    </submittedName>
</protein>
<evidence type="ECO:0000256" key="1">
    <source>
        <dbReference type="SAM" id="Phobius"/>
    </source>
</evidence>
<dbReference type="InterPro" id="IPR038695">
    <property type="entry name" value="Saro_0823-like_sf"/>
</dbReference>
<evidence type="ECO:0000313" key="3">
    <source>
        <dbReference type="EMBL" id="MCU4727321.1"/>
    </source>
</evidence>
<keyword evidence="1" id="KW-0472">Membrane</keyword>
<dbReference type="EMBL" id="JAOPKC010000021">
    <property type="protein sequence ID" value="MCU4719131.1"/>
    <property type="molecule type" value="Genomic_DNA"/>
</dbReference>
<evidence type="ECO:0000313" key="2">
    <source>
        <dbReference type="EMBL" id="MCU4719131.1"/>
    </source>
</evidence>
<dbReference type="Pfam" id="PF02643">
    <property type="entry name" value="DUF192"/>
    <property type="match status" value="1"/>
</dbReference>
<comment type="caution">
    <text evidence="3">The sequence shown here is derived from an EMBL/GenBank/DDBJ whole genome shotgun (WGS) entry which is preliminary data.</text>
</comment>
<proteinExistence type="predicted"/>
<dbReference type="Proteomes" id="UP001209746">
    <property type="component" value="Unassembled WGS sequence"/>
</dbReference>
<evidence type="ECO:0000313" key="4">
    <source>
        <dbReference type="Proteomes" id="UP001208186"/>
    </source>
</evidence>
<gene>
    <name evidence="3" type="ORF">OB914_10115</name>
    <name evidence="2" type="ORF">OB916_13850</name>
</gene>
<dbReference type="PANTHER" id="PTHR37953:SF1">
    <property type="entry name" value="UPF0127 PROTEIN MJ1496"/>
    <property type="match status" value="1"/>
</dbReference>
<dbReference type="Gene3D" id="2.60.120.1140">
    <property type="entry name" value="Protein of unknown function DUF192"/>
    <property type="match status" value="1"/>
</dbReference>
<keyword evidence="1" id="KW-1133">Transmembrane helix</keyword>
<evidence type="ECO:0000313" key="5">
    <source>
        <dbReference type="Proteomes" id="UP001209746"/>
    </source>
</evidence>
<dbReference type="EMBL" id="JAOPKD010000008">
    <property type="protein sequence ID" value="MCU4727321.1"/>
    <property type="molecule type" value="Genomic_DNA"/>
</dbReference>
<organism evidence="3 5">
    <name type="scientific">Halapricum hydrolyticum</name>
    <dbReference type="NCBI Taxonomy" id="2979991"/>
    <lineage>
        <taxon>Archaea</taxon>
        <taxon>Methanobacteriati</taxon>
        <taxon>Methanobacteriota</taxon>
        <taxon>Stenosarchaea group</taxon>
        <taxon>Halobacteria</taxon>
        <taxon>Halobacteriales</taxon>
        <taxon>Haloarculaceae</taxon>
        <taxon>Halapricum</taxon>
    </lineage>
</organism>
<dbReference type="Proteomes" id="UP001208186">
    <property type="component" value="Unassembled WGS sequence"/>
</dbReference>
<dbReference type="RefSeq" id="WP_315909881.1">
    <property type="nucleotide sequence ID" value="NZ_JAOPKC010000021.1"/>
</dbReference>
<dbReference type="PANTHER" id="PTHR37953">
    <property type="entry name" value="UPF0127 PROTEIN MJ1496"/>
    <property type="match status" value="1"/>
</dbReference>
<dbReference type="InterPro" id="IPR003795">
    <property type="entry name" value="DUF192"/>
</dbReference>
<sequence>MDWPDRDRLVTFVIVGLVVLAVGVWALHPTGPLGGLLHPLDYEETTIALTDENGTELATVDVRVADSEREHYVGLSETDSLADGEGMLFVFSESQHREFVMRGMDFPLDIVFAAPDGTITTIHHAPVPEQTPGDDLRRYSGTGKYVLEVPRGFTNATGVEVGDCLVVPDGSEGTSCPE</sequence>